<protein>
    <submittedName>
        <fullName evidence="2">Uncharacterized protein</fullName>
    </submittedName>
</protein>
<dbReference type="AlphaFoldDB" id="A0A1H1SIC6"/>
<reference evidence="2 3" key="1">
    <citation type="submission" date="2016-10" db="EMBL/GenBank/DDBJ databases">
        <authorList>
            <person name="de Groot N.N."/>
        </authorList>
    </citation>
    <scope>NUCLEOTIDE SEQUENCE [LARGE SCALE GENOMIC DNA]</scope>
    <source>
        <strain evidence="2 3">DSM 45434</strain>
    </source>
</reference>
<evidence type="ECO:0000256" key="1">
    <source>
        <dbReference type="SAM" id="MobiDB-lite"/>
    </source>
</evidence>
<organism evidence="2 3">
    <name type="scientific">Corynebacterium timonense</name>
    <dbReference type="NCBI Taxonomy" id="441500"/>
    <lineage>
        <taxon>Bacteria</taxon>
        <taxon>Bacillati</taxon>
        <taxon>Actinomycetota</taxon>
        <taxon>Actinomycetes</taxon>
        <taxon>Mycobacteriales</taxon>
        <taxon>Corynebacteriaceae</taxon>
        <taxon>Corynebacterium</taxon>
    </lineage>
</organism>
<name>A0A1H1SIC6_9CORY</name>
<sequence>MDFLEFVEQYKLRTAKRMADFEAAINEAHRKMEQAGRQQQMVRDLNLRKPPMDPPRGAYRPPRRGGRVQQILQRDDPTGAGPTDTEPTGAA</sequence>
<dbReference type="STRING" id="1203190.GCA_000312345_01164"/>
<dbReference type="eggNOG" id="ENOG5032AMS">
    <property type="taxonomic scope" value="Bacteria"/>
</dbReference>
<evidence type="ECO:0000313" key="3">
    <source>
        <dbReference type="Proteomes" id="UP000182237"/>
    </source>
</evidence>
<dbReference type="EMBL" id="LT629765">
    <property type="protein sequence ID" value="SDS47790.1"/>
    <property type="molecule type" value="Genomic_DNA"/>
</dbReference>
<dbReference type="RefSeq" id="WP_019193999.1">
    <property type="nucleotide sequence ID" value="NZ_LT629765.1"/>
</dbReference>
<dbReference type="Proteomes" id="UP000182237">
    <property type="component" value="Chromosome I"/>
</dbReference>
<accession>A0A1H1SIC6</accession>
<dbReference type="OrthoDB" id="4421812at2"/>
<evidence type="ECO:0000313" key="2">
    <source>
        <dbReference type="EMBL" id="SDS47790.1"/>
    </source>
</evidence>
<keyword evidence="3" id="KW-1185">Reference proteome</keyword>
<proteinExistence type="predicted"/>
<feature type="region of interest" description="Disordered" evidence="1">
    <location>
        <begin position="33"/>
        <end position="91"/>
    </location>
</feature>
<gene>
    <name evidence="2" type="ORF">SAMN04488539_1753</name>
</gene>